<organism evidence="1 2">
    <name type="scientific">Solanum commersonii</name>
    <name type="common">Commerson's wild potato</name>
    <name type="synonym">Commerson's nightshade</name>
    <dbReference type="NCBI Taxonomy" id="4109"/>
    <lineage>
        <taxon>Eukaryota</taxon>
        <taxon>Viridiplantae</taxon>
        <taxon>Streptophyta</taxon>
        <taxon>Embryophyta</taxon>
        <taxon>Tracheophyta</taxon>
        <taxon>Spermatophyta</taxon>
        <taxon>Magnoliopsida</taxon>
        <taxon>eudicotyledons</taxon>
        <taxon>Gunneridae</taxon>
        <taxon>Pentapetalae</taxon>
        <taxon>asterids</taxon>
        <taxon>lamiids</taxon>
        <taxon>Solanales</taxon>
        <taxon>Solanaceae</taxon>
        <taxon>Solanoideae</taxon>
        <taxon>Solaneae</taxon>
        <taxon>Solanum</taxon>
    </lineage>
</organism>
<proteinExistence type="predicted"/>
<dbReference type="OrthoDB" id="10542110at2759"/>
<comment type="caution">
    <text evidence="1">The sequence shown here is derived from an EMBL/GenBank/DDBJ whole genome shotgun (WGS) entry which is preliminary data.</text>
</comment>
<dbReference type="Proteomes" id="UP000824120">
    <property type="component" value="Chromosome 3"/>
</dbReference>
<name>A0A9J5ZVX2_SOLCO</name>
<gene>
    <name evidence="1" type="ORF">H5410_016241</name>
</gene>
<evidence type="ECO:0000313" key="1">
    <source>
        <dbReference type="EMBL" id="KAG5616417.1"/>
    </source>
</evidence>
<keyword evidence="2" id="KW-1185">Reference proteome</keyword>
<sequence length="105" mass="11351">MKAEGVIGGSVLGITFFQASGKVESTRFAAGRSVEKGRRHVIVVALVRSLELCRSMIVDGSGGGDRRRLIGNGRAGRCCSGGCAKRFRLFRIKLQAQRRTAKVQE</sequence>
<dbReference type="EMBL" id="JACXVP010000003">
    <property type="protein sequence ID" value="KAG5616417.1"/>
    <property type="molecule type" value="Genomic_DNA"/>
</dbReference>
<dbReference type="AlphaFoldDB" id="A0A9J5ZVX2"/>
<reference evidence="1 2" key="1">
    <citation type="submission" date="2020-09" db="EMBL/GenBank/DDBJ databases">
        <title>De no assembly of potato wild relative species, Solanum commersonii.</title>
        <authorList>
            <person name="Cho K."/>
        </authorList>
    </citation>
    <scope>NUCLEOTIDE SEQUENCE [LARGE SCALE GENOMIC DNA]</scope>
    <source>
        <strain evidence="1">LZ3.2</strain>
        <tissue evidence="1">Leaf</tissue>
    </source>
</reference>
<accession>A0A9J5ZVX2</accession>
<evidence type="ECO:0000313" key="2">
    <source>
        <dbReference type="Proteomes" id="UP000824120"/>
    </source>
</evidence>
<protein>
    <submittedName>
        <fullName evidence="1">Uncharacterized protein</fullName>
    </submittedName>
</protein>